<reference evidence="3 4" key="1">
    <citation type="submission" date="2024-04" db="EMBL/GenBank/DDBJ databases">
        <title>Human intestinal bacterial collection.</title>
        <authorList>
            <person name="Pauvert C."/>
            <person name="Hitch T.C.A."/>
            <person name="Clavel T."/>
        </authorList>
    </citation>
    <scope>NUCLEOTIDE SEQUENCE [LARGE SCALE GENOMIC DNA]</scope>
    <source>
        <strain evidence="3 4">CLA-SR-H026</strain>
    </source>
</reference>
<dbReference type="Gene3D" id="3.30.70.330">
    <property type="match status" value="1"/>
</dbReference>
<dbReference type="InterPro" id="IPR036986">
    <property type="entry name" value="S4_RNA-bd_sf"/>
</dbReference>
<comment type="caution">
    <text evidence="3">The sequence shown here is derived from an EMBL/GenBank/DDBJ whole genome shotgun (WGS) entry which is preliminary data.</text>
</comment>
<evidence type="ECO:0000259" key="2">
    <source>
        <dbReference type="SMART" id="SM00363"/>
    </source>
</evidence>
<sequence length="258" mass="29144">MVKSLRKDELLRHIREPEKITRLRHVLDLPEISSRNYRATAGDFLDPYEQSLVASWAGHFPDVEMSFEPAGNWERKIPVYKPFPVEEEFVAAFYLEGGDFDHRQILGSLLGMGIERDKIGDIAPTDEGAYVFVKKEIANFIAVNFRKVGSAPISLKEIPTASVPEIEEDWIVSAAVVSSMRLDAVVRAVTHKSRDEVKGLVAKGLVKVNFKRAEKTHDTVEPGDLISVRGFGRIKIFEPLYETKKGKVRFQYGTLNSR</sequence>
<proteinExistence type="predicted"/>
<dbReference type="Gene3D" id="3.30.1370.160">
    <property type="match status" value="1"/>
</dbReference>
<dbReference type="CDD" id="cd00165">
    <property type="entry name" value="S4"/>
    <property type="match status" value="1"/>
</dbReference>
<accession>A0ABV1J4S9</accession>
<dbReference type="SUPFAM" id="SSF55174">
    <property type="entry name" value="Alpha-L RNA-binding motif"/>
    <property type="match status" value="1"/>
</dbReference>
<keyword evidence="4" id="KW-1185">Reference proteome</keyword>
<evidence type="ECO:0000256" key="1">
    <source>
        <dbReference type="PROSITE-ProRule" id="PRU00182"/>
    </source>
</evidence>
<dbReference type="InterPro" id="IPR012677">
    <property type="entry name" value="Nucleotide-bd_a/b_plait_sf"/>
</dbReference>
<organism evidence="3 4">
    <name type="scientific">Aedoeadaptatus acetigenes</name>
    <dbReference type="NCBI Taxonomy" id="2981723"/>
    <lineage>
        <taxon>Bacteria</taxon>
        <taxon>Bacillati</taxon>
        <taxon>Bacillota</taxon>
        <taxon>Tissierellia</taxon>
        <taxon>Tissierellales</taxon>
        <taxon>Peptoniphilaceae</taxon>
        <taxon>Aedoeadaptatus</taxon>
    </lineage>
</organism>
<dbReference type="Gene3D" id="3.10.290.10">
    <property type="entry name" value="RNA-binding S4 domain"/>
    <property type="match status" value="1"/>
</dbReference>
<gene>
    <name evidence="3" type="ORF">AAA081_02540</name>
</gene>
<dbReference type="Proteomes" id="UP001481872">
    <property type="component" value="Unassembled WGS sequence"/>
</dbReference>
<name>A0ABV1J4S9_9FIRM</name>
<protein>
    <submittedName>
        <fullName evidence="3">YlmH/Sll1252 family protein</fullName>
    </submittedName>
</protein>
<dbReference type="RefSeq" id="WP_349053572.1">
    <property type="nucleotide sequence ID" value="NZ_JBBNPS010000004.1"/>
</dbReference>
<dbReference type="Pfam" id="PF17774">
    <property type="entry name" value="YlmH_RBD"/>
    <property type="match status" value="1"/>
</dbReference>
<feature type="domain" description="RNA-binding S4" evidence="2">
    <location>
        <begin position="180"/>
        <end position="242"/>
    </location>
</feature>
<evidence type="ECO:0000313" key="4">
    <source>
        <dbReference type="Proteomes" id="UP001481872"/>
    </source>
</evidence>
<dbReference type="SMART" id="SM00363">
    <property type="entry name" value="S4"/>
    <property type="match status" value="1"/>
</dbReference>
<dbReference type="Pfam" id="PF01479">
    <property type="entry name" value="S4"/>
    <property type="match status" value="1"/>
</dbReference>
<dbReference type="InterPro" id="IPR040591">
    <property type="entry name" value="RqcP2_RBD"/>
</dbReference>
<dbReference type="EMBL" id="JBBNPS010000004">
    <property type="protein sequence ID" value="MEQ3353181.1"/>
    <property type="molecule type" value="Genomic_DNA"/>
</dbReference>
<dbReference type="InterPro" id="IPR002942">
    <property type="entry name" value="S4_RNA-bd"/>
</dbReference>
<evidence type="ECO:0000313" key="3">
    <source>
        <dbReference type="EMBL" id="MEQ3353181.1"/>
    </source>
</evidence>
<keyword evidence="1" id="KW-0694">RNA-binding</keyword>
<dbReference type="PROSITE" id="PS50889">
    <property type="entry name" value="S4"/>
    <property type="match status" value="1"/>
</dbReference>